<dbReference type="STRING" id="1121307.CLCY_1c01860"/>
<dbReference type="InterPro" id="IPR013096">
    <property type="entry name" value="Cupin_2"/>
</dbReference>
<reference evidence="5 6" key="1">
    <citation type="submission" date="2015-06" db="EMBL/GenBank/DDBJ databases">
        <title>Draft genome sequence of the purine-degrading Clostridium cylindrosporum HC-1 (DSM 605).</title>
        <authorList>
            <person name="Poehlein A."/>
            <person name="Schiel-Bengelsdorf B."/>
            <person name="Bengelsdorf F."/>
            <person name="Daniel R."/>
            <person name="Duerre P."/>
        </authorList>
    </citation>
    <scope>NUCLEOTIDE SEQUENCE [LARGE SCALE GENOMIC DNA]</scope>
    <source>
        <strain evidence="5 6">DSM 605</strain>
    </source>
</reference>
<dbReference type="InterPro" id="IPR011051">
    <property type="entry name" value="RmlC_Cupin_sf"/>
</dbReference>
<dbReference type="SUPFAM" id="SSF47413">
    <property type="entry name" value="lambda repressor-like DNA-binding domains"/>
    <property type="match status" value="1"/>
</dbReference>
<protein>
    <submittedName>
        <fullName evidence="5">Transcriptional regulatory protein</fullName>
    </submittedName>
</protein>
<proteinExistence type="predicted"/>
<dbReference type="Gene3D" id="1.10.260.40">
    <property type="entry name" value="lambda repressor-like DNA-binding domains"/>
    <property type="match status" value="1"/>
</dbReference>
<evidence type="ECO:0000259" key="4">
    <source>
        <dbReference type="PROSITE" id="PS50943"/>
    </source>
</evidence>
<dbReference type="EMBL" id="LFVU01000028">
    <property type="protein sequence ID" value="KMT20952.1"/>
    <property type="molecule type" value="Genomic_DNA"/>
</dbReference>
<evidence type="ECO:0000256" key="1">
    <source>
        <dbReference type="ARBA" id="ARBA00023015"/>
    </source>
</evidence>
<feature type="domain" description="HTH cro/C1-type" evidence="4">
    <location>
        <begin position="11"/>
        <end position="65"/>
    </location>
</feature>
<keyword evidence="3" id="KW-0804">Transcription</keyword>
<dbReference type="InterPro" id="IPR050807">
    <property type="entry name" value="TransReg_Diox_bact_type"/>
</dbReference>
<evidence type="ECO:0000256" key="3">
    <source>
        <dbReference type="ARBA" id="ARBA00023163"/>
    </source>
</evidence>
<dbReference type="RefSeq" id="WP_048571350.1">
    <property type="nucleotide sequence ID" value="NZ_LFVU01000028.1"/>
</dbReference>
<dbReference type="GO" id="GO:0005829">
    <property type="term" value="C:cytosol"/>
    <property type="evidence" value="ECO:0007669"/>
    <property type="project" value="TreeGrafter"/>
</dbReference>
<sequence>MDLSIIIADNLKFLRQERNLSLGQLAELSGISKVMLSQIEKGESNPTINTIWKIATGLKVPYTRLIDEPSNDTVVVRKCSIKEQFDNNDVYKVYCYYTNNPNRNFEFFKTELSPNSSSTSAGHSLKSREYIFVIKGELILRTSNEEYILQKDDSINFDASLPHFYLNNQNDIVEFIVINYYP</sequence>
<dbReference type="AlphaFoldDB" id="A0A0J8D558"/>
<dbReference type="GO" id="GO:0003700">
    <property type="term" value="F:DNA-binding transcription factor activity"/>
    <property type="evidence" value="ECO:0007669"/>
    <property type="project" value="TreeGrafter"/>
</dbReference>
<dbReference type="GO" id="GO:0003677">
    <property type="term" value="F:DNA binding"/>
    <property type="evidence" value="ECO:0007669"/>
    <property type="project" value="UniProtKB-KW"/>
</dbReference>
<dbReference type="PROSITE" id="PS50943">
    <property type="entry name" value="HTH_CROC1"/>
    <property type="match status" value="1"/>
</dbReference>
<comment type="caution">
    <text evidence="5">The sequence shown here is derived from an EMBL/GenBank/DDBJ whole genome shotgun (WGS) entry which is preliminary data.</text>
</comment>
<dbReference type="CDD" id="cd02209">
    <property type="entry name" value="cupin_XRE_C"/>
    <property type="match status" value="1"/>
</dbReference>
<organism evidence="5 6">
    <name type="scientific">Clostridium cylindrosporum DSM 605</name>
    <dbReference type="NCBI Taxonomy" id="1121307"/>
    <lineage>
        <taxon>Bacteria</taxon>
        <taxon>Bacillati</taxon>
        <taxon>Bacillota</taxon>
        <taxon>Clostridia</taxon>
        <taxon>Eubacteriales</taxon>
        <taxon>Clostridiaceae</taxon>
        <taxon>Clostridium</taxon>
    </lineage>
</organism>
<dbReference type="Gene3D" id="2.60.120.10">
    <property type="entry name" value="Jelly Rolls"/>
    <property type="match status" value="1"/>
</dbReference>
<dbReference type="Pfam" id="PF01381">
    <property type="entry name" value="HTH_3"/>
    <property type="match status" value="1"/>
</dbReference>
<gene>
    <name evidence="5" type="ORF">CLCY_1c01860</name>
</gene>
<dbReference type="SMART" id="SM00530">
    <property type="entry name" value="HTH_XRE"/>
    <property type="match status" value="1"/>
</dbReference>
<name>A0A0J8D558_CLOCY</name>
<dbReference type="PATRIC" id="fig|1121307.3.peg.547"/>
<dbReference type="Pfam" id="PF07883">
    <property type="entry name" value="Cupin_2"/>
    <property type="match status" value="1"/>
</dbReference>
<dbReference type="SUPFAM" id="SSF51182">
    <property type="entry name" value="RmlC-like cupins"/>
    <property type="match status" value="1"/>
</dbReference>
<dbReference type="CDD" id="cd00093">
    <property type="entry name" value="HTH_XRE"/>
    <property type="match status" value="1"/>
</dbReference>
<dbReference type="OrthoDB" id="9781521at2"/>
<evidence type="ECO:0000256" key="2">
    <source>
        <dbReference type="ARBA" id="ARBA00023125"/>
    </source>
</evidence>
<dbReference type="InterPro" id="IPR014710">
    <property type="entry name" value="RmlC-like_jellyroll"/>
</dbReference>
<dbReference type="PANTHER" id="PTHR46797:SF23">
    <property type="entry name" value="HTH-TYPE TRANSCRIPTIONAL REGULATOR SUTR"/>
    <property type="match status" value="1"/>
</dbReference>
<dbReference type="PANTHER" id="PTHR46797">
    <property type="entry name" value="HTH-TYPE TRANSCRIPTIONAL REGULATOR"/>
    <property type="match status" value="1"/>
</dbReference>
<evidence type="ECO:0000313" key="5">
    <source>
        <dbReference type="EMBL" id="KMT20952.1"/>
    </source>
</evidence>
<dbReference type="InterPro" id="IPR010982">
    <property type="entry name" value="Lambda_DNA-bd_dom_sf"/>
</dbReference>
<dbReference type="InterPro" id="IPR001387">
    <property type="entry name" value="Cro/C1-type_HTH"/>
</dbReference>
<accession>A0A0J8D558</accession>
<keyword evidence="6" id="KW-1185">Reference proteome</keyword>
<keyword evidence="1" id="KW-0805">Transcription regulation</keyword>
<dbReference type="Proteomes" id="UP000036756">
    <property type="component" value="Unassembled WGS sequence"/>
</dbReference>
<evidence type="ECO:0000313" key="6">
    <source>
        <dbReference type="Proteomes" id="UP000036756"/>
    </source>
</evidence>
<keyword evidence="2" id="KW-0238">DNA-binding</keyword>